<protein>
    <submittedName>
        <fullName evidence="2">Uncharacterized protein</fullName>
    </submittedName>
</protein>
<organism evidence="2 3">
    <name type="scientific">Pleurodeles waltl</name>
    <name type="common">Iberian ribbed newt</name>
    <dbReference type="NCBI Taxonomy" id="8319"/>
    <lineage>
        <taxon>Eukaryota</taxon>
        <taxon>Metazoa</taxon>
        <taxon>Chordata</taxon>
        <taxon>Craniata</taxon>
        <taxon>Vertebrata</taxon>
        <taxon>Euteleostomi</taxon>
        <taxon>Amphibia</taxon>
        <taxon>Batrachia</taxon>
        <taxon>Caudata</taxon>
        <taxon>Salamandroidea</taxon>
        <taxon>Salamandridae</taxon>
        <taxon>Pleurodelinae</taxon>
        <taxon>Pleurodeles</taxon>
    </lineage>
</organism>
<dbReference type="AlphaFoldDB" id="A0AAV7PJA3"/>
<dbReference type="EMBL" id="JANPWB010000011">
    <property type="protein sequence ID" value="KAJ1125390.1"/>
    <property type="molecule type" value="Genomic_DNA"/>
</dbReference>
<feature type="compositionally biased region" description="Polar residues" evidence="1">
    <location>
        <begin position="35"/>
        <end position="44"/>
    </location>
</feature>
<reference evidence="2" key="1">
    <citation type="journal article" date="2022" name="bioRxiv">
        <title>Sequencing and chromosome-scale assembly of the giantPleurodeles waltlgenome.</title>
        <authorList>
            <person name="Brown T."/>
            <person name="Elewa A."/>
            <person name="Iarovenko S."/>
            <person name="Subramanian E."/>
            <person name="Araus A.J."/>
            <person name="Petzold A."/>
            <person name="Susuki M."/>
            <person name="Suzuki K.-i.T."/>
            <person name="Hayashi T."/>
            <person name="Toyoda A."/>
            <person name="Oliveira C."/>
            <person name="Osipova E."/>
            <person name="Leigh N.D."/>
            <person name="Simon A."/>
            <person name="Yun M.H."/>
        </authorList>
    </citation>
    <scope>NUCLEOTIDE SEQUENCE</scope>
    <source>
        <strain evidence="2">20211129_DDA</strain>
        <tissue evidence="2">Liver</tissue>
    </source>
</reference>
<sequence>MDLPPSPEAVDCWRGRQGFPALGGSVHHEIHQMSNYGVNKSRPTGTAERQDGAWAEEQQNPGRGHIATPGVASSGLSRAGDDQGLGLLNCRPPRCAMKSDPMGGDPCAAGA</sequence>
<gene>
    <name evidence="2" type="ORF">NDU88_003822</name>
</gene>
<feature type="region of interest" description="Disordered" evidence="1">
    <location>
        <begin position="35"/>
        <end position="82"/>
    </location>
</feature>
<evidence type="ECO:0000313" key="2">
    <source>
        <dbReference type="EMBL" id="KAJ1125390.1"/>
    </source>
</evidence>
<accession>A0AAV7PJA3</accession>
<name>A0AAV7PJA3_PLEWA</name>
<keyword evidence="3" id="KW-1185">Reference proteome</keyword>
<comment type="caution">
    <text evidence="2">The sequence shown here is derived from an EMBL/GenBank/DDBJ whole genome shotgun (WGS) entry which is preliminary data.</text>
</comment>
<evidence type="ECO:0000313" key="3">
    <source>
        <dbReference type="Proteomes" id="UP001066276"/>
    </source>
</evidence>
<dbReference type="Proteomes" id="UP001066276">
    <property type="component" value="Chromosome 7"/>
</dbReference>
<proteinExistence type="predicted"/>
<evidence type="ECO:0000256" key="1">
    <source>
        <dbReference type="SAM" id="MobiDB-lite"/>
    </source>
</evidence>